<comment type="caution">
    <text evidence="8">The sequence shown here is derived from an EMBL/GenBank/DDBJ whole genome shotgun (WGS) entry which is preliminary data.</text>
</comment>
<feature type="transmembrane region" description="Helical" evidence="6">
    <location>
        <begin position="133"/>
        <end position="155"/>
    </location>
</feature>
<feature type="transmembrane region" description="Helical" evidence="6">
    <location>
        <begin position="161"/>
        <end position="183"/>
    </location>
</feature>
<feature type="transmembrane region" description="Helical" evidence="6">
    <location>
        <begin position="12"/>
        <end position="39"/>
    </location>
</feature>
<protein>
    <recommendedName>
        <fullName evidence="7">VTT domain-containing protein</fullName>
    </recommendedName>
</protein>
<dbReference type="GO" id="GO:0005886">
    <property type="term" value="C:plasma membrane"/>
    <property type="evidence" value="ECO:0007669"/>
    <property type="project" value="UniProtKB-SubCell"/>
</dbReference>
<sequence length="191" mass="20747">MSPEYLSHLVSVYGYIVIFPFAIIEGPILTVIGGFLVSLGLLNPVLIYIVVLAGDVVGDSVCYAIGRWGRPLTHSYGRYIGLTPERLASAQTFFHENHQKAVIASKLIHGIGWTGLVAAGSLHVPYWRFVRTCLFISAAQSFALLIIGILFGHAYLLIGQYLSYFAAVVSVVALTAGLLYGLYRLKKGGVK</sequence>
<evidence type="ECO:0000256" key="2">
    <source>
        <dbReference type="ARBA" id="ARBA00022475"/>
    </source>
</evidence>
<accession>A0A1F6DGF7</accession>
<evidence type="ECO:0000259" key="7">
    <source>
        <dbReference type="Pfam" id="PF09335"/>
    </source>
</evidence>
<evidence type="ECO:0000256" key="4">
    <source>
        <dbReference type="ARBA" id="ARBA00022989"/>
    </source>
</evidence>
<name>A0A1F6DGF7_9BACT</name>
<evidence type="ECO:0000313" key="9">
    <source>
        <dbReference type="Proteomes" id="UP000176377"/>
    </source>
</evidence>
<dbReference type="PANTHER" id="PTHR42709">
    <property type="entry name" value="ALKALINE PHOSPHATASE LIKE PROTEIN"/>
    <property type="match status" value="1"/>
</dbReference>
<evidence type="ECO:0000256" key="1">
    <source>
        <dbReference type="ARBA" id="ARBA00004651"/>
    </source>
</evidence>
<comment type="subcellular location">
    <subcellularLocation>
        <location evidence="1">Cell membrane</location>
        <topology evidence="1">Multi-pass membrane protein</topology>
    </subcellularLocation>
</comment>
<evidence type="ECO:0000256" key="3">
    <source>
        <dbReference type="ARBA" id="ARBA00022692"/>
    </source>
</evidence>
<evidence type="ECO:0000256" key="5">
    <source>
        <dbReference type="ARBA" id="ARBA00023136"/>
    </source>
</evidence>
<dbReference type="EMBL" id="MFLA01000013">
    <property type="protein sequence ID" value="OGG60122.1"/>
    <property type="molecule type" value="Genomic_DNA"/>
</dbReference>
<dbReference type="AlphaFoldDB" id="A0A1F6DGF7"/>
<evidence type="ECO:0000256" key="6">
    <source>
        <dbReference type="SAM" id="Phobius"/>
    </source>
</evidence>
<feature type="domain" description="VTT" evidence="7">
    <location>
        <begin position="27"/>
        <end position="148"/>
    </location>
</feature>
<organism evidence="8 9">
    <name type="scientific">Candidatus Kaiserbacteria bacterium RIFCSPHIGHO2_01_FULL_56_24</name>
    <dbReference type="NCBI Taxonomy" id="1798487"/>
    <lineage>
        <taxon>Bacteria</taxon>
        <taxon>Candidatus Kaiseribacteriota</taxon>
    </lineage>
</organism>
<dbReference type="Pfam" id="PF09335">
    <property type="entry name" value="VTT_dom"/>
    <property type="match status" value="1"/>
</dbReference>
<dbReference type="InterPro" id="IPR051311">
    <property type="entry name" value="DedA_domain"/>
</dbReference>
<keyword evidence="5 6" id="KW-0472">Membrane</keyword>
<reference evidence="8 9" key="1">
    <citation type="journal article" date="2016" name="Nat. Commun.">
        <title>Thousands of microbial genomes shed light on interconnected biogeochemical processes in an aquifer system.</title>
        <authorList>
            <person name="Anantharaman K."/>
            <person name="Brown C.T."/>
            <person name="Hug L.A."/>
            <person name="Sharon I."/>
            <person name="Castelle C.J."/>
            <person name="Probst A.J."/>
            <person name="Thomas B.C."/>
            <person name="Singh A."/>
            <person name="Wilkins M.J."/>
            <person name="Karaoz U."/>
            <person name="Brodie E.L."/>
            <person name="Williams K.H."/>
            <person name="Hubbard S.S."/>
            <person name="Banfield J.F."/>
        </authorList>
    </citation>
    <scope>NUCLEOTIDE SEQUENCE [LARGE SCALE GENOMIC DNA]</scope>
</reference>
<keyword evidence="2" id="KW-1003">Cell membrane</keyword>
<gene>
    <name evidence="8" type="ORF">A2765_00965</name>
</gene>
<dbReference type="Proteomes" id="UP000176377">
    <property type="component" value="Unassembled WGS sequence"/>
</dbReference>
<dbReference type="InterPro" id="IPR032816">
    <property type="entry name" value="VTT_dom"/>
</dbReference>
<keyword evidence="4 6" id="KW-1133">Transmembrane helix</keyword>
<dbReference type="PANTHER" id="PTHR42709:SF6">
    <property type="entry name" value="UNDECAPRENYL PHOSPHATE TRANSPORTER A"/>
    <property type="match status" value="1"/>
</dbReference>
<evidence type="ECO:0000313" key="8">
    <source>
        <dbReference type="EMBL" id="OGG60122.1"/>
    </source>
</evidence>
<proteinExistence type="predicted"/>
<keyword evidence="3 6" id="KW-0812">Transmembrane</keyword>